<evidence type="ECO:0000256" key="13">
    <source>
        <dbReference type="SAM" id="SignalP"/>
    </source>
</evidence>
<keyword evidence="8 11" id="KW-0472">Membrane</keyword>
<sequence>MTRSPPCAGSRRLALGMCLSFAWVGGTHAQADVAQLPLEQLMQMEVRTASRYLQSALEAPAAVSVVTAEDIRTFGYRNLAEILAGMRGLYMSYDRSYHYLGMRGFSTPGDYNTRVLLLVDGVRFNDNLYDQAPVGTDFPIDIDLIERVEFVPGPSAAVYGANAFFGVLNIITREGRQLKGAQLSTELGSHGHARLRFTLGTADGYGGDWLVSASRSTTRGEELYFPAYDTPGQNHGLAQRLDYDRSSSLFVKMRREGVTLSLSHGERAKGLPTAAFSQVFNDPRSRVVDSSTRMAAEYAGQWGPALHFTARLHGGQYRYVGDYVYDYPPVTANRDIGRGRWLGSELQWVSTAFQRHKISFGLDYRRDLDITQRNLDLAPEALLLDKSSRGDVLGIYLQDEVALRPDLVLHAGLRWGKHSDSKGSLHPRLGLVYLVGPATALKLLYGTAYRPPNAYERDYRVETPGGVVGTDRLRPERIRTTELVLEHAPSGASRALVTLFQSRVSHLLAIGDAPQPDRLMFSNAGNSVGVYGVETEVEQRLGPDVRLRLAYSWQRARDTLTRETLANSPRHLLKAQWSTAIGNADAAPWARGRLGLEAIGIGARNTLASRLPAHAVANLTYTTRLAGTEVSFGVYNLLDRRYADPASFEIRGDSILQDGRTLRLKLTHAF</sequence>
<feature type="chain" id="PRO_5031513749" evidence="13">
    <location>
        <begin position="30"/>
        <end position="670"/>
    </location>
</feature>
<protein>
    <submittedName>
        <fullName evidence="16">Iron complex outermembrane receptor protein</fullName>
    </submittedName>
</protein>
<dbReference type="Proteomes" id="UP000575083">
    <property type="component" value="Unassembled WGS sequence"/>
</dbReference>
<comment type="subcellular location">
    <subcellularLocation>
        <location evidence="1 11">Cell outer membrane</location>
        <topology evidence="1 11">Multi-pass membrane protein</topology>
    </subcellularLocation>
</comment>
<comment type="caution">
    <text evidence="16">The sequence shown here is derived from an EMBL/GenBank/DDBJ whole genome shotgun (WGS) entry which is preliminary data.</text>
</comment>
<comment type="similarity">
    <text evidence="2 11 12">Belongs to the TonB-dependent receptor family.</text>
</comment>
<evidence type="ECO:0000256" key="9">
    <source>
        <dbReference type="ARBA" id="ARBA00023170"/>
    </source>
</evidence>
<dbReference type="EMBL" id="JACHLK010000002">
    <property type="protein sequence ID" value="MBB6558538.1"/>
    <property type="molecule type" value="Genomic_DNA"/>
</dbReference>
<dbReference type="RefSeq" id="WP_260420110.1">
    <property type="nucleotide sequence ID" value="NZ_JACHLK010000002.1"/>
</dbReference>
<dbReference type="Gene3D" id="2.40.170.20">
    <property type="entry name" value="TonB-dependent receptor, beta-barrel domain"/>
    <property type="match status" value="1"/>
</dbReference>
<evidence type="ECO:0000256" key="5">
    <source>
        <dbReference type="ARBA" id="ARBA00022692"/>
    </source>
</evidence>
<dbReference type="SUPFAM" id="SSF56935">
    <property type="entry name" value="Porins"/>
    <property type="match status" value="1"/>
</dbReference>
<evidence type="ECO:0000256" key="12">
    <source>
        <dbReference type="RuleBase" id="RU003357"/>
    </source>
</evidence>
<keyword evidence="6 13" id="KW-0732">Signal</keyword>
<name>A0A7X0U824_9BURK</name>
<dbReference type="GO" id="GO:0015344">
    <property type="term" value="F:siderophore uptake transmembrane transporter activity"/>
    <property type="evidence" value="ECO:0007669"/>
    <property type="project" value="TreeGrafter"/>
</dbReference>
<evidence type="ECO:0000256" key="4">
    <source>
        <dbReference type="ARBA" id="ARBA00022452"/>
    </source>
</evidence>
<dbReference type="InterPro" id="IPR012910">
    <property type="entry name" value="Plug_dom"/>
</dbReference>
<dbReference type="Gene3D" id="2.170.130.10">
    <property type="entry name" value="TonB-dependent receptor, plug domain"/>
    <property type="match status" value="1"/>
</dbReference>
<organism evidence="16 17">
    <name type="scientific">Acidovorax soli</name>
    <dbReference type="NCBI Taxonomy" id="592050"/>
    <lineage>
        <taxon>Bacteria</taxon>
        <taxon>Pseudomonadati</taxon>
        <taxon>Pseudomonadota</taxon>
        <taxon>Betaproteobacteria</taxon>
        <taxon>Burkholderiales</taxon>
        <taxon>Comamonadaceae</taxon>
        <taxon>Acidovorax</taxon>
    </lineage>
</organism>
<dbReference type="InterPro" id="IPR036942">
    <property type="entry name" value="Beta-barrel_TonB_sf"/>
</dbReference>
<evidence type="ECO:0000256" key="3">
    <source>
        <dbReference type="ARBA" id="ARBA00022448"/>
    </source>
</evidence>
<dbReference type="PANTHER" id="PTHR30069">
    <property type="entry name" value="TONB-DEPENDENT OUTER MEMBRANE RECEPTOR"/>
    <property type="match status" value="1"/>
</dbReference>
<keyword evidence="4 11" id="KW-1134">Transmembrane beta strand</keyword>
<dbReference type="PANTHER" id="PTHR30069:SF29">
    <property type="entry name" value="HEMOGLOBIN AND HEMOGLOBIN-HAPTOGLOBIN-BINDING PROTEIN 1-RELATED"/>
    <property type="match status" value="1"/>
</dbReference>
<keyword evidence="9 16" id="KW-0675">Receptor</keyword>
<evidence type="ECO:0000313" key="16">
    <source>
        <dbReference type="EMBL" id="MBB6558538.1"/>
    </source>
</evidence>
<evidence type="ECO:0000256" key="10">
    <source>
        <dbReference type="ARBA" id="ARBA00023237"/>
    </source>
</evidence>
<evidence type="ECO:0000256" key="11">
    <source>
        <dbReference type="PROSITE-ProRule" id="PRU01360"/>
    </source>
</evidence>
<dbReference type="InterPro" id="IPR039426">
    <property type="entry name" value="TonB-dep_rcpt-like"/>
</dbReference>
<dbReference type="InterPro" id="IPR037066">
    <property type="entry name" value="Plug_dom_sf"/>
</dbReference>
<evidence type="ECO:0000259" key="15">
    <source>
        <dbReference type="Pfam" id="PF07715"/>
    </source>
</evidence>
<accession>A0A7X0U824</accession>
<proteinExistence type="inferred from homology"/>
<reference evidence="16 17" key="1">
    <citation type="submission" date="2020-08" db="EMBL/GenBank/DDBJ databases">
        <title>Functional genomics of gut bacteria from endangered species of beetles.</title>
        <authorList>
            <person name="Carlos-Shanley C."/>
        </authorList>
    </citation>
    <scope>NUCLEOTIDE SEQUENCE [LARGE SCALE GENOMIC DNA]</scope>
    <source>
        <strain evidence="16 17">S00198</strain>
    </source>
</reference>
<dbReference type="Pfam" id="PF07715">
    <property type="entry name" value="Plug"/>
    <property type="match status" value="1"/>
</dbReference>
<gene>
    <name evidence="16" type="ORF">HNP48_001202</name>
</gene>
<evidence type="ECO:0000256" key="8">
    <source>
        <dbReference type="ARBA" id="ARBA00023136"/>
    </source>
</evidence>
<dbReference type="Pfam" id="PF00593">
    <property type="entry name" value="TonB_dep_Rec_b-barrel"/>
    <property type="match status" value="1"/>
</dbReference>
<evidence type="ECO:0000256" key="1">
    <source>
        <dbReference type="ARBA" id="ARBA00004571"/>
    </source>
</evidence>
<evidence type="ECO:0000256" key="2">
    <source>
        <dbReference type="ARBA" id="ARBA00009810"/>
    </source>
</evidence>
<dbReference type="GO" id="GO:0009279">
    <property type="term" value="C:cell outer membrane"/>
    <property type="evidence" value="ECO:0007669"/>
    <property type="project" value="UniProtKB-SubCell"/>
</dbReference>
<dbReference type="GO" id="GO:0044718">
    <property type="term" value="P:siderophore transmembrane transport"/>
    <property type="evidence" value="ECO:0007669"/>
    <property type="project" value="TreeGrafter"/>
</dbReference>
<keyword evidence="5 11" id="KW-0812">Transmembrane</keyword>
<keyword evidence="10 11" id="KW-0998">Cell outer membrane</keyword>
<evidence type="ECO:0000313" key="17">
    <source>
        <dbReference type="Proteomes" id="UP000575083"/>
    </source>
</evidence>
<evidence type="ECO:0000259" key="14">
    <source>
        <dbReference type="Pfam" id="PF00593"/>
    </source>
</evidence>
<dbReference type="CDD" id="cd01347">
    <property type="entry name" value="ligand_gated_channel"/>
    <property type="match status" value="1"/>
</dbReference>
<keyword evidence="7 12" id="KW-0798">TonB box</keyword>
<dbReference type="InterPro" id="IPR000531">
    <property type="entry name" value="Beta-barrel_TonB"/>
</dbReference>
<evidence type="ECO:0000256" key="6">
    <source>
        <dbReference type="ARBA" id="ARBA00022729"/>
    </source>
</evidence>
<feature type="domain" description="TonB-dependent receptor-like beta-barrel" evidence="14">
    <location>
        <begin position="280"/>
        <end position="637"/>
    </location>
</feature>
<keyword evidence="3 11" id="KW-0813">Transport</keyword>
<dbReference type="AlphaFoldDB" id="A0A7X0U824"/>
<keyword evidence="17" id="KW-1185">Reference proteome</keyword>
<dbReference type="PROSITE" id="PS52016">
    <property type="entry name" value="TONB_DEPENDENT_REC_3"/>
    <property type="match status" value="1"/>
</dbReference>
<feature type="signal peptide" evidence="13">
    <location>
        <begin position="1"/>
        <end position="29"/>
    </location>
</feature>
<feature type="domain" description="TonB-dependent receptor plug" evidence="15">
    <location>
        <begin position="57"/>
        <end position="167"/>
    </location>
</feature>
<evidence type="ECO:0000256" key="7">
    <source>
        <dbReference type="ARBA" id="ARBA00023077"/>
    </source>
</evidence>